<evidence type="ECO:0000256" key="1">
    <source>
        <dbReference type="ARBA" id="ARBA00007154"/>
    </source>
</evidence>
<dbReference type="GO" id="GO:0046952">
    <property type="term" value="P:ketone body catabolic process"/>
    <property type="evidence" value="ECO:0007669"/>
    <property type="project" value="InterPro"/>
</dbReference>
<dbReference type="UniPathway" id="UPA00929">
    <property type="reaction ID" value="UER00894"/>
</dbReference>
<comment type="pathway">
    <text evidence="3">Ketone metabolism; succinyl-CoA degradation; acetoacetyl-CoA from succinyl-CoA: step 1/1.</text>
</comment>
<comment type="catalytic activity">
    <reaction evidence="3">
        <text>a 3-oxo acid + succinyl-CoA = a 3-oxoacyl-CoA + succinate</text>
        <dbReference type="Rhea" id="RHEA:24564"/>
        <dbReference type="ChEBI" id="CHEBI:30031"/>
        <dbReference type="ChEBI" id="CHEBI:35973"/>
        <dbReference type="ChEBI" id="CHEBI:57292"/>
        <dbReference type="ChEBI" id="CHEBI:90726"/>
        <dbReference type="EC" id="2.8.3.5"/>
    </reaction>
</comment>
<evidence type="ECO:0000256" key="5">
    <source>
        <dbReference type="SAM" id="MobiDB-lite"/>
    </source>
</evidence>
<dbReference type="InterPro" id="IPR004165">
    <property type="entry name" value="CoA_trans_fam_I"/>
</dbReference>
<keyword evidence="7" id="KW-1185">Reference proteome</keyword>
<dbReference type="InterPro" id="IPR012792">
    <property type="entry name" value="3-oxoacid_CoA-transf_A"/>
</dbReference>
<dbReference type="Pfam" id="PF01144">
    <property type="entry name" value="CoA_trans"/>
    <property type="match status" value="2"/>
</dbReference>
<evidence type="ECO:0000256" key="4">
    <source>
        <dbReference type="PIRSR" id="PIRSR000858-1"/>
    </source>
</evidence>
<dbReference type="PROSITE" id="PS01274">
    <property type="entry name" value="COA_TRANSF_2"/>
    <property type="match status" value="1"/>
</dbReference>
<dbReference type="SMART" id="SM00882">
    <property type="entry name" value="CoA_trans"/>
    <property type="match status" value="2"/>
</dbReference>
<keyword evidence="3" id="KW-0496">Mitochondrion</keyword>
<comment type="similarity">
    <text evidence="1 3">Belongs to the 3-oxoacid CoA-transferase family.</text>
</comment>
<feature type="compositionally biased region" description="Polar residues" evidence="5">
    <location>
        <begin position="14"/>
        <end position="25"/>
    </location>
</feature>
<accession>A0A4P9XEH7</accession>
<reference evidence="7" key="1">
    <citation type="journal article" date="2018" name="Nat. Microbiol.">
        <title>Leveraging single-cell genomics to expand the fungal tree of life.</title>
        <authorList>
            <person name="Ahrendt S.R."/>
            <person name="Quandt C.A."/>
            <person name="Ciobanu D."/>
            <person name="Clum A."/>
            <person name="Salamov A."/>
            <person name="Andreopoulos B."/>
            <person name="Cheng J.F."/>
            <person name="Woyke T."/>
            <person name="Pelin A."/>
            <person name="Henrissat B."/>
            <person name="Reynolds N.K."/>
            <person name="Benny G.L."/>
            <person name="Smith M.E."/>
            <person name="James T.Y."/>
            <person name="Grigoriev I.V."/>
        </authorList>
    </citation>
    <scope>NUCLEOTIDE SEQUENCE [LARGE SCALE GENOMIC DNA]</scope>
    <source>
        <strain evidence="7">ATCC 52028</strain>
    </source>
</reference>
<feature type="active site" description="5-glutamyl coenzyme A thioester intermediate" evidence="4">
    <location>
        <position position="343"/>
    </location>
</feature>
<dbReference type="InterPro" id="IPR004164">
    <property type="entry name" value="CoA_transf_AS"/>
</dbReference>
<dbReference type="InterPro" id="IPR014388">
    <property type="entry name" value="3-oxoacid_CoA-transferase"/>
</dbReference>
<name>A0A4P9XEH7_9FUNG</name>
<gene>
    <name evidence="6" type="ORF">CXG81DRAFT_8897</name>
</gene>
<organism evidence="6 7">
    <name type="scientific">Caulochytrium protostelioides</name>
    <dbReference type="NCBI Taxonomy" id="1555241"/>
    <lineage>
        <taxon>Eukaryota</taxon>
        <taxon>Fungi</taxon>
        <taxon>Fungi incertae sedis</taxon>
        <taxon>Chytridiomycota</taxon>
        <taxon>Chytridiomycota incertae sedis</taxon>
        <taxon>Chytridiomycetes</taxon>
        <taxon>Caulochytriales</taxon>
        <taxon>Caulochytriaceae</taxon>
        <taxon>Caulochytrium</taxon>
    </lineage>
</organism>
<dbReference type="NCBIfam" id="TIGR02429">
    <property type="entry name" value="pcaI_scoA_fam"/>
    <property type="match status" value="1"/>
</dbReference>
<dbReference type="Proteomes" id="UP000274922">
    <property type="component" value="Unassembled WGS sequence"/>
</dbReference>
<comment type="function">
    <text evidence="3">Key enzyme for ketone body catabolism. Transfers the CoA moiety from succinate to acetoacetate. Formation of the enzyme-CoA intermediate proceeds via an unstable anhydride species formed between the carboxylate groups of the enzyme and substrate.</text>
</comment>
<dbReference type="PANTHER" id="PTHR13707:SF60">
    <property type="entry name" value="ACETATE COA-TRANSFERASE SUBUNIT ALPHA"/>
    <property type="match status" value="1"/>
</dbReference>
<dbReference type="OrthoDB" id="1933379at2759"/>
<dbReference type="EC" id="2.8.3.5" evidence="3"/>
<dbReference type="EMBL" id="ML014116">
    <property type="protein sequence ID" value="RKP03912.1"/>
    <property type="molecule type" value="Genomic_DNA"/>
</dbReference>
<dbReference type="STRING" id="1555241.A0A4P9XEH7"/>
<dbReference type="NCBIfam" id="TIGR02428">
    <property type="entry name" value="pcaJ_scoB_fam"/>
    <property type="match status" value="1"/>
</dbReference>
<evidence type="ECO:0000313" key="6">
    <source>
        <dbReference type="EMBL" id="RKP03912.1"/>
    </source>
</evidence>
<dbReference type="Gene3D" id="3.40.1080.10">
    <property type="entry name" value="Glutaconate Coenzyme A-transferase"/>
    <property type="match status" value="2"/>
</dbReference>
<evidence type="ECO:0000256" key="2">
    <source>
        <dbReference type="ARBA" id="ARBA00022679"/>
    </source>
</evidence>
<dbReference type="GO" id="GO:0008260">
    <property type="term" value="F:succinyl-CoA:3-oxo-acid CoA-transferase activity"/>
    <property type="evidence" value="ECO:0007669"/>
    <property type="project" value="UniProtKB-EC"/>
</dbReference>
<dbReference type="SUPFAM" id="SSF100950">
    <property type="entry name" value="NagB/RpiA/CoA transferase-like"/>
    <property type="match status" value="2"/>
</dbReference>
<dbReference type="PANTHER" id="PTHR13707">
    <property type="entry name" value="KETOACID-COENZYME A TRANSFERASE"/>
    <property type="match status" value="1"/>
</dbReference>
<dbReference type="PIRSF" id="PIRSF000858">
    <property type="entry name" value="SCOT-t"/>
    <property type="match status" value="1"/>
</dbReference>
<proteinExistence type="inferred from homology"/>
<keyword evidence="2 3" id="KW-0808">Transferase</keyword>
<feature type="region of interest" description="Disordered" evidence="5">
    <location>
        <begin position="1"/>
        <end position="25"/>
    </location>
</feature>
<evidence type="ECO:0000256" key="3">
    <source>
        <dbReference type="PIRNR" id="PIRNR000858"/>
    </source>
</evidence>
<sequence>MTTTTAAARRPSLATAQPVSDAVTTPPAQTGFSKVVASAEAAIADIAPGSVLLVGGFGLCGIPEKLIGALKDRPHVSGLTVVSNNAGTADWGLGLLMQTGQIKRMIASYVGDNKLFERLYLTGALEVELTPQGTLAERCRAGGAGIPAFFTPAGVGTAVEHGGMPIKYGADGTPIEVSTPREARTFNGRPYLMERAITGDYALIKGWKADALGNVVFRGSAQNFNTSMAKAAATCIVEVEEIVPVGALPPDQIHLPSVYVHRVVHGHAYEKRIERVTVRDPAQGGRLQSYRARPDAELAKRLRIVRRGALEFTNGMYCNLGIGLPVMASNYIEPGIHVFLQSENGILGLGPFPTPDRIDADNVNAGKQTVTLVDGACTFESAESFGMIRGGHLAMSVLGALQVSETGDLANYMIPRSMVKGPGGAMDLVAKGSPTRVVVLTEHVSKHGKPKLVKQCDLPLTGIACVNRIITDMAVFDVEPGVGLTLIEIAPDTTLDAVRAATEAAFTVSPQLTTMRQSSVAES</sequence>
<protein>
    <recommendedName>
        <fullName evidence="3">Succinyl-CoA:3-ketoacid-coenzyme A transferase</fullName>
        <ecNumber evidence="3">2.8.3.5</ecNumber>
    </recommendedName>
</protein>
<dbReference type="InterPro" id="IPR037171">
    <property type="entry name" value="NagB/RpiA_transferase-like"/>
</dbReference>
<evidence type="ECO:0000313" key="7">
    <source>
        <dbReference type="Proteomes" id="UP000274922"/>
    </source>
</evidence>
<dbReference type="AlphaFoldDB" id="A0A4P9XEH7"/>
<dbReference type="InterPro" id="IPR012791">
    <property type="entry name" value="3-oxoacid_CoA-transf_B"/>
</dbReference>